<feature type="domain" description="TLC" evidence="7">
    <location>
        <begin position="1"/>
        <end position="226"/>
    </location>
</feature>
<name>A0A9W8A5Q7_9FUNG</name>
<evidence type="ECO:0000259" key="7">
    <source>
        <dbReference type="PROSITE" id="PS50922"/>
    </source>
</evidence>
<dbReference type="PANTHER" id="PTHR13439:SF0">
    <property type="entry name" value="TOPOISOMERASE I DAMAGE AFFECTED PROTEIN 4"/>
    <property type="match status" value="1"/>
</dbReference>
<comment type="subcellular location">
    <subcellularLocation>
        <location evidence="1">Membrane</location>
        <topology evidence="1">Multi-pass membrane protein</topology>
    </subcellularLocation>
</comment>
<evidence type="ECO:0000313" key="9">
    <source>
        <dbReference type="Proteomes" id="UP001150538"/>
    </source>
</evidence>
<gene>
    <name evidence="8" type="ORF">H4219_001516</name>
</gene>
<evidence type="ECO:0000256" key="6">
    <source>
        <dbReference type="SAM" id="Phobius"/>
    </source>
</evidence>
<keyword evidence="4 5" id="KW-0472">Membrane</keyword>
<sequence>MLQLVLSALKTNPTGQPFFDFIGLPVLSRFWPYVVISALFFHTVTLVSDPISRLIFGAAYTKLAKPKKYSWSIRVASHIHAMYALIALIPLFYSEPLNKDRVFGQSDYASLVNSVVCGPCVQYYGPRFLLLELTTIPLNNHWFMEKLGIAGLLPTVNGAILMVSYFFIRVIYSTYLSYHIFADLAAAGDLIPTWLYYMYRVANTTSCLLNYYWFYKLMQGFIRRLGNKEAPAKTLKQQ</sequence>
<dbReference type="GO" id="GO:0016020">
    <property type="term" value="C:membrane"/>
    <property type="evidence" value="ECO:0007669"/>
    <property type="project" value="UniProtKB-SubCell"/>
</dbReference>
<feature type="transmembrane region" description="Helical" evidence="6">
    <location>
        <begin position="71"/>
        <end position="93"/>
    </location>
</feature>
<dbReference type="InterPro" id="IPR050846">
    <property type="entry name" value="TLCD"/>
</dbReference>
<dbReference type="EMBL" id="JANBPU010000017">
    <property type="protein sequence ID" value="KAJ1920143.1"/>
    <property type="molecule type" value="Genomic_DNA"/>
</dbReference>
<evidence type="ECO:0000256" key="1">
    <source>
        <dbReference type="ARBA" id="ARBA00004141"/>
    </source>
</evidence>
<evidence type="ECO:0000256" key="4">
    <source>
        <dbReference type="ARBA" id="ARBA00023136"/>
    </source>
</evidence>
<accession>A0A9W8A5Q7</accession>
<evidence type="ECO:0000256" key="5">
    <source>
        <dbReference type="PROSITE-ProRule" id="PRU00205"/>
    </source>
</evidence>
<dbReference type="GO" id="GO:0055088">
    <property type="term" value="P:lipid homeostasis"/>
    <property type="evidence" value="ECO:0007669"/>
    <property type="project" value="TreeGrafter"/>
</dbReference>
<keyword evidence="2 5" id="KW-0812">Transmembrane</keyword>
<dbReference type="OrthoDB" id="10266980at2759"/>
<dbReference type="SMART" id="SM00724">
    <property type="entry name" value="TLC"/>
    <property type="match status" value="1"/>
</dbReference>
<evidence type="ECO:0000313" key="8">
    <source>
        <dbReference type="EMBL" id="KAJ1920143.1"/>
    </source>
</evidence>
<dbReference type="Pfam" id="PF03798">
    <property type="entry name" value="TRAM_LAG1_CLN8"/>
    <property type="match status" value="1"/>
</dbReference>
<proteinExistence type="predicted"/>
<dbReference type="AlphaFoldDB" id="A0A9W8A5Q7"/>
<evidence type="ECO:0000256" key="2">
    <source>
        <dbReference type="ARBA" id="ARBA00022692"/>
    </source>
</evidence>
<dbReference type="GO" id="GO:0005783">
    <property type="term" value="C:endoplasmic reticulum"/>
    <property type="evidence" value="ECO:0007669"/>
    <property type="project" value="TreeGrafter"/>
</dbReference>
<protein>
    <recommendedName>
        <fullName evidence="7">TLC domain-containing protein</fullName>
    </recommendedName>
</protein>
<feature type="transmembrane region" description="Helical" evidence="6">
    <location>
        <begin position="30"/>
        <end position="51"/>
    </location>
</feature>
<dbReference type="Proteomes" id="UP001150538">
    <property type="component" value="Unassembled WGS sequence"/>
</dbReference>
<dbReference type="PROSITE" id="PS50922">
    <property type="entry name" value="TLC"/>
    <property type="match status" value="1"/>
</dbReference>
<keyword evidence="3 6" id="KW-1133">Transmembrane helix</keyword>
<keyword evidence="9" id="KW-1185">Reference proteome</keyword>
<dbReference type="InterPro" id="IPR006634">
    <property type="entry name" value="TLC-dom"/>
</dbReference>
<evidence type="ECO:0000256" key="3">
    <source>
        <dbReference type="ARBA" id="ARBA00022989"/>
    </source>
</evidence>
<organism evidence="8 9">
    <name type="scientific">Mycoemilia scoparia</name>
    <dbReference type="NCBI Taxonomy" id="417184"/>
    <lineage>
        <taxon>Eukaryota</taxon>
        <taxon>Fungi</taxon>
        <taxon>Fungi incertae sedis</taxon>
        <taxon>Zoopagomycota</taxon>
        <taxon>Kickxellomycotina</taxon>
        <taxon>Kickxellomycetes</taxon>
        <taxon>Kickxellales</taxon>
        <taxon>Kickxellaceae</taxon>
        <taxon>Mycoemilia</taxon>
    </lineage>
</organism>
<reference evidence="8" key="1">
    <citation type="submission" date="2022-07" db="EMBL/GenBank/DDBJ databases">
        <title>Phylogenomic reconstructions and comparative analyses of Kickxellomycotina fungi.</title>
        <authorList>
            <person name="Reynolds N.K."/>
            <person name="Stajich J.E."/>
            <person name="Barry K."/>
            <person name="Grigoriev I.V."/>
            <person name="Crous P."/>
            <person name="Smith M.E."/>
        </authorList>
    </citation>
    <scope>NUCLEOTIDE SEQUENCE</scope>
    <source>
        <strain evidence="8">NBRC 100468</strain>
    </source>
</reference>
<dbReference type="PANTHER" id="PTHR13439">
    <property type="entry name" value="CT120 PROTEIN"/>
    <property type="match status" value="1"/>
</dbReference>
<comment type="caution">
    <text evidence="8">The sequence shown here is derived from an EMBL/GenBank/DDBJ whole genome shotgun (WGS) entry which is preliminary data.</text>
</comment>
<feature type="transmembrane region" description="Helical" evidence="6">
    <location>
        <begin position="147"/>
        <end position="168"/>
    </location>
</feature>